<dbReference type="EMBL" id="JAYGIE010000099">
    <property type="protein sequence ID" value="MEA5479797.1"/>
    <property type="molecule type" value="Genomic_DNA"/>
</dbReference>
<evidence type="ECO:0000259" key="5">
    <source>
        <dbReference type="Pfam" id="PF17167"/>
    </source>
</evidence>
<evidence type="ECO:0000313" key="7">
    <source>
        <dbReference type="Proteomes" id="UP001301388"/>
    </source>
</evidence>
<name>A0ABU5TN87_9CYAN</name>
<evidence type="ECO:0000313" key="6">
    <source>
        <dbReference type="EMBL" id="MEA5479797.1"/>
    </source>
</evidence>
<dbReference type="Gene3D" id="2.70.98.40">
    <property type="entry name" value="Glycoside hydrolase, family 65, N-terminal domain"/>
    <property type="match status" value="1"/>
</dbReference>
<dbReference type="SUPFAM" id="SSF74650">
    <property type="entry name" value="Galactose mutarotase-like"/>
    <property type="match status" value="1"/>
</dbReference>
<keyword evidence="7" id="KW-1185">Reference proteome</keyword>
<comment type="caution">
    <text evidence="6">The sequence shown here is derived from an EMBL/GenBank/DDBJ whole genome shotgun (WGS) entry which is preliminary data.</text>
</comment>
<evidence type="ECO:0000256" key="1">
    <source>
        <dbReference type="ARBA" id="ARBA00022676"/>
    </source>
</evidence>
<dbReference type="Gene3D" id="1.20.890.20">
    <property type="entry name" value="mpn423 like domain"/>
    <property type="match status" value="1"/>
</dbReference>
<dbReference type="GO" id="GO:0016740">
    <property type="term" value="F:transferase activity"/>
    <property type="evidence" value="ECO:0007669"/>
    <property type="project" value="UniProtKB-KW"/>
</dbReference>
<protein>
    <submittedName>
        <fullName evidence="6">Glycosyl transferase family 36</fullName>
    </submittedName>
</protein>
<evidence type="ECO:0000256" key="3">
    <source>
        <dbReference type="SAM" id="MobiDB-lite"/>
    </source>
</evidence>
<dbReference type="InterPro" id="IPR011013">
    <property type="entry name" value="Gal_mutarotase_sf_dom"/>
</dbReference>
<dbReference type="Gene3D" id="1.50.10.10">
    <property type="match status" value="1"/>
</dbReference>
<dbReference type="InterPro" id="IPR052047">
    <property type="entry name" value="GH94_Enzymes"/>
</dbReference>
<evidence type="ECO:0000256" key="2">
    <source>
        <dbReference type="ARBA" id="ARBA00022679"/>
    </source>
</evidence>
<dbReference type="Gene3D" id="2.60.420.10">
    <property type="entry name" value="Maltose phosphorylase, domain 3"/>
    <property type="match status" value="1"/>
</dbReference>
<feature type="domain" description="Glycosyl hydrolase 94 catalytic" evidence="5">
    <location>
        <begin position="342"/>
        <end position="751"/>
    </location>
</feature>
<dbReference type="InterPro" id="IPR033432">
    <property type="entry name" value="GH94_catalytic"/>
</dbReference>
<dbReference type="InterPro" id="IPR012341">
    <property type="entry name" value="6hp_glycosidase-like_sf"/>
</dbReference>
<accession>A0ABU5TN87</accession>
<keyword evidence="2 6" id="KW-0808">Transferase</keyword>
<gene>
    <name evidence="6" type="ORF">VB774_19405</name>
</gene>
<keyword evidence="1" id="KW-0328">Glycosyltransferase</keyword>
<dbReference type="SMART" id="SM01068">
    <property type="entry name" value="CBM_X"/>
    <property type="match status" value="1"/>
</dbReference>
<dbReference type="InterPro" id="IPR008928">
    <property type="entry name" value="6-hairpin_glycosidase_sf"/>
</dbReference>
<dbReference type="InterPro" id="IPR037018">
    <property type="entry name" value="GH65_N"/>
</dbReference>
<dbReference type="SUPFAM" id="SSF48208">
    <property type="entry name" value="Six-hairpin glycosidases"/>
    <property type="match status" value="1"/>
</dbReference>
<feature type="region of interest" description="Disordered" evidence="3">
    <location>
        <begin position="293"/>
        <end position="315"/>
    </location>
</feature>
<sequence length="824" mass="93207">MAIANQYGYYTEDNREFVITDPRTPRPWFNYMWNSQYAGLISHTGGGFSFLESPRDNRISRMRYNCLPWDRPGRYVMVKDVASGQYWSLSWSPTIHLNYDFYECRHGQGYTKITTEINGIRGEITYFVPNDVNAEVWRVKLTDVSGTARDLEIYSFVELLMGNALNDQINQPNDKHFTDIHFDCDLQALVATRRYWVLNKGVSVKQPNIDWKYQVYFSQSLPVSGFDSSLDTFIGRWRSESNPLAVETGVMQNTEITAGDPVVALQSKISLGANSSVDFAVTLKIAAKEIPPTPLAKRGKENSPPFTRGAGGELNRETKIGKDAGELLEIVDRQFLQLKQKWDQHLSCVQVQTPDPAFNAMINVWNQYQAAVTFDMARNSGYYHGGLLFGTGMRDRFQDILGVVMVDPARVRERLIKALNFQFKDGSTLHNYFVLTNTGERTNHSDTPLWIPFGIVEYLKETGDFSILEEVVPYHDDTSGTVYEHLVRALDFAIANTGEKGMPRIFTGDWNDTLDHVGSQGKGETTWGAFFLGYVLNKSLPVCEHQGDSQSLAKFQKFYEHLRQVTNDICWDGEWYLRAFRDNGEPIGVSSASQGKIFLNAQSWAVISELAPKDRADRCMASSREYLTTPFGMKIVDPSFTEIDDTVGLISRCVPGKKENGAVFNHASSWFVLASLLNGDTEFAWEIYRRMMPINSSQATDAKCDRFETEPYVYPEYVTSPDHETQGQASHSWLTGTAVWMLRIGIDYILGFQPTFEGMIIDPKIPAEWSGFKAQRQFRGKVLSLTVTNHSDVKQMLVNGEVVTGKLIDLAKYVGDEIAIAVHL</sequence>
<evidence type="ECO:0000259" key="4">
    <source>
        <dbReference type="Pfam" id="PF06165"/>
    </source>
</evidence>
<dbReference type="Pfam" id="PF06165">
    <property type="entry name" value="GH94_b-supersand"/>
    <property type="match status" value="1"/>
</dbReference>
<dbReference type="InterPro" id="IPR010383">
    <property type="entry name" value="Glyco_hydrolase_94_b-supersand"/>
</dbReference>
<organism evidence="6 7">
    <name type="scientific">Pseudanabaena galeata UHCC 0370</name>
    <dbReference type="NCBI Taxonomy" id="3110310"/>
    <lineage>
        <taxon>Bacteria</taxon>
        <taxon>Bacillati</taxon>
        <taxon>Cyanobacteriota</taxon>
        <taxon>Cyanophyceae</taxon>
        <taxon>Pseudanabaenales</taxon>
        <taxon>Pseudanabaenaceae</taxon>
        <taxon>Pseudanabaena</taxon>
    </lineage>
</organism>
<reference evidence="6 7" key="1">
    <citation type="submission" date="2023-12" db="EMBL/GenBank/DDBJ databases">
        <title>Baltic Sea Cyanobacteria.</title>
        <authorList>
            <person name="Delbaje E."/>
            <person name="Fewer D.P."/>
            <person name="Shishido T.K."/>
        </authorList>
    </citation>
    <scope>NUCLEOTIDE SEQUENCE [LARGE SCALE GENOMIC DNA]</scope>
    <source>
        <strain evidence="6 7">UHCC 0370</strain>
    </source>
</reference>
<dbReference type="PANTHER" id="PTHR37469:SF2">
    <property type="entry name" value="CELLOBIONIC ACID PHOSPHORYLASE"/>
    <property type="match status" value="1"/>
</dbReference>
<proteinExistence type="predicted"/>
<dbReference type="Proteomes" id="UP001301388">
    <property type="component" value="Unassembled WGS sequence"/>
</dbReference>
<dbReference type="PANTHER" id="PTHR37469">
    <property type="entry name" value="CELLOBIONIC ACID PHOSPHORYLASE-RELATED"/>
    <property type="match status" value="1"/>
</dbReference>
<dbReference type="RefSeq" id="WP_323262958.1">
    <property type="nucleotide sequence ID" value="NZ_JAYGIE010000099.1"/>
</dbReference>
<dbReference type="Pfam" id="PF17167">
    <property type="entry name" value="Glyco_hydro_94"/>
    <property type="match status" value="1"/>
</dbReference>
<feature type="domain" description="Glycosyl hydrolase 94 supersandwich" evidence="4">
    <location>
        <begin position="15"/>
        <end position="289"/>
    </location>
</feature>